<proteinExistence type="predicted"/>
<dbReference type="HOGENOM" id="CLU_2574836_0_0_1"/>
<sequence length="81" mass="9559">MALRQRPRTLVGNWDQRRDTACSHQRMDTMTWHELRAYLQPVDRPERDYFIKMNTIGMEREIQKDAETALPCVSDISAHAV</sequence>
<reference evidence="2" key="2">
    <citation type="submission" date="2015-01" db="EMBL/GenBank/DDBJ databases">
        <title>Evolutionary Origins and Diversification of the Mycorrhizal Mutualists.</title>
        <authorList>
            <consortium name="DOE Joint Genome Institute"/>
            <consortium name="Mycorrhizal Genomics Consortium"/>
            <person name="Kohler A."/>
            <person name="Kuo A."/>
            <person name="Nagy L.G."/>
            <person name="Floudas D."/>
            <person name="Copeland A."/>
            <person name="Barry K.W."/>
            <person name="Cichocki N."/>
            <person name="Veneault-Fourrey C."/>
            <person name="LaButti K."/>
            <person name="Lindquist E.A."/>
            <person name="Lipzen A."/>
            <person name="Lundell T."/>
            <person name="Morin E."/>
            <person name="Murat C."/>
            <person name="Riley R."/>
            <person name="Ohm R."/>
            <person name="Sun H."/>
            <person name="Tunlid A."/>
            <person name="Henrissat B."/>
            <person name="Grigoriev I.V."/>
            <person name="Hibbett D.S."/>
            <person name="Martin F."/>
        </authorList>
    </citation>
    <scope>NUCLEOTIDE SEQUENCE [LARGE SCALE GENOMIC DNA]</scope>
    <source>
        <strain evidence="2">Marx 270</strain>
    </source>
</reference>
<keyword evidence="2" id="KW-1185">Reference proteome</keyword>
<dbReference type="AlphaFoldDB" id="A0A0C3PWQ5"/>
<protein>
    <submittedName>
        <fullName evidence="1">Uncharacterized protein</fullName>
    </submittedName>
</protein>
<dbReference type="InParanoid" id="A0A0C3PWQ5"/>
<organism evidence="1 2">
    <name type="scientific">Pisolithus tinctorius Marx 270</name>
    <dbReference type="NCBI Taxonomy" id="870435"/>
    <lineage>
        <taxon>Eukaryota</taxon>
        <taxon>Fungi</taxon>
        <taxon>Dikarya</taxon>
        <taxon>Basidiomycota</taxon>
        <taxon>Agaricomycotina</taxon>
        <taxon>Agaricomycetes</taxon>
        <taxon>Agaricomycetidae</taxon>
        <taxon>Boletales</taxon>
        <taxon>Sclerodermatineae</taxon>
        <taxon>Pisolithaceae</taxon>
        <taxon>Pisolithus</taxon>
    </lineage>
</organism>
<reference evidence="1 2" key="1">
    <citation type="submission" date="2014-04" db="EMBL/GenBank/DDBJ databases">
        <authorList>
            <consortium name="DOE Joint Genome Institute"/>
            <person name="Kuo A."/>
            <person name="Kohler A."/>
            <person name="Costa M.D."/>
            <person name="Nagy L.G."/>
            <person name="Floudas D."/>
            <person name="Copeland A."/>
            <person name="Barry K.W."/>
            <person name="Cichocki N."/>
            <person name="Veneault-Fourrey C."/>
            <person name="LaButti K."/>
            <person name="Lindquist E.A."/>
            <person name="Lipzen A."/>
            <person name="Lundell T."/>
            <person name="Morin E."/>
            <person name="Murat C."/>
            <person name="Sun H."/>
            <person name="Tunlid A."/>
            <person name="Henrissat B."/>
            <person name="Grigoriev I.V."/>
            <person name="Hibbett D.S."/>
            <person name="Martin F."/>
            <person name="Nordberg H.P."/>
            <person name="Cantor M.N."/>
            <person name="Hua S.X."/>
        </authorList>
    </citation>
    <scope>NUCLEOTIDE SEQUENCE [LARGE SCALE GENOMIC DNA]</scope>
    <source>
        <strain evidence="1 2">Marx 270</strain>
    </source>
</reference>
<evidence type="ECO:0000313" key="2">
    <source>
        <dbReference type="Proteomes" id="UP000054217"/>
    </source>
</evidence>
<dbReference type="EMBL" id="KN831946">
    <property type="protein sequence ID" value="KIO13339.1"/>
    <property type="molecule type" value="Genomic_DNA"/>
</dbReference>
<name>A0A0C3PWQ5_PISTI</name>
<accession>A0A0C3PWQ5</accession>
<dbReference type="Proteomes" id="UP000054217">
    <property type="component" value="Unassembled WGS sequence"/>
</dbReference>
<gene>
    <name evidence="1" type="ORF">M404DRAFT_992905</name>
</gene>
<evidence type="ECO:0000313" key="1">
    <source>
        <dbReference type="EMBL" id="KIO13339.1"/>
    </source>
</evidence>